<dbReference type="EMBL" id="CP042914">
    <property type="protein sequence ID" value="QEG43858.1"/>
    <property type="molecule type" value="Genomic_DNA"/>
</dbReference>
<name>A0A5B9QXW8_9BACT</name>
<evidence type="ECO:0000256" key="2">
    <source>
        <dbReference type="SAM" id="Phobius"/>
    </source>
</evidence>
<feature type="region of interest" description="Disordered" evidence="1">
    <location>
        <begin position="273"/>
        <end position="299"/>
    </location>
</feature>
<feature type="transmembrane region" description="Helical" evidence="2">
    <location>
        <begin position="188"/>
        <end position="208"/>
    </location>
</feature>
<dbReference type="AlphaFoldDB" id="A0A5B9QXW8"/>
<dbReference type="GO" id="GO:0017004">
    <property type="term" value="P:cytochrome complex assembly"/>
    <property type="evidence" value="ECO:0007669"/>
    <property type="project" value="InterPro"/>
</dbReference>
<dbReference type="KEGG" id="rul:UC8_59150"/>
<feature type="transmembrane region" description="Helical" evidence="2">
    <location>
        <begin position="220"/>
        <end position="240"/>
    </location>
</feature>
<keyword evidence="2" id="KW-0472">Membrane</keyword>
<feature type="transmembrane region" description="Helical" evidence="2">
    <location>
        <begin position="136"/>
        <end position="158"/>
    </location>
</feature>
<evidence type="ECO:0000313" key="5">
    <source>
        <dbReference type="Proteomes" id="UP000325286"/>
    </source>
</evidence>
<feature type="transmembrane region" description="Helical" evidence="2">
    <location>
        <begin position="252"/>
        <end position="270"/>
    </location>
</feature>
<evidence type="ECO:0000313" key="4">
    <source>
        <dbReference type="EMBL" id="QEG43858.1"/>
    </source>
</evidence>
<proteinExistence type="predicted"/>
<keyword evidence="2" id="KW-0812">Transmembrane</keyword>
<dbReference type="OrthoDB" id="257620at2"/>
<protein>
    <submittedName>
        <fullName evidence="4">Cytochrome C assembly protein</fullName>
    </submittedName>
</protein>
<dbReference type="Pfam" id="PF01578">
    <property type="entry name" value="Cytochrom_C_asm"/>
    <property type="match status" value="1"/>
</dbReference>
<evidence type="ECO:0000259" key="3">
    <source>
        <dbReference type="Pfam" id="PF01578"/>
    </source>
</evidence>
<feature type="transmembrane region" description="Helical" evidence="2">
    <location>
        <begin position="71"/>
        <end position="91"/>
    </location>
</feature>
<dbReference type="GO" id="GO:0020037">
    <property type="term" value="F:heme binding"/>
    <property type="evidence" value="ECO:0007669"/>
    <property type="project" value="InterPro"/>
</dbReference>
<organism evidence="4 5">
    <name type="scientific">Roseimaritima ulvae</name>
    <dbReference type="NCBI Taxonomy" id="980254"/>
    <lineage>
        <taxon>Bacteria</taxon>
        <taxon>Pseudomonadati</taxon>
        <taxon>Planctomycetota</taxon>
        <taxon>Planctomycetia</taxon>
        <taxon>Pirellulales</taxon>
        <taxon>Pirellulaceae</taxon>
        <taxon>Roseimaritima</taxon>
    </lineage>
</organism>
<feature type="transmembrane region" description="Helical" evidence="2">
    <location>
        <begin position="6"/>
        <end position="25"/>
    </location>
</feature>
<evidence type="ECO:0000256" key="1">
    <source>
        <dbReference type="SAM" id="MobiDB-lite"/>
    </source>
</evidence>
<dbReference type="Proteomes" id="UP000325286">
    <property type="component" value="Chromosome"/>
</dbReference>
<feature type="transmembrane region" description="Helical" evidence="2">
    <location>
        <begin position="37"/>
        <end position="56"/>
    </location>
</feature>
<accession>A0A5B9QXW8</accession>
<reference evidence="4 5" key="1">
    <citation type="submission" date="2019-08" db="EMBL/GenBank/DDBJ databases">
        <title>Deep-cultivation of Planctomycetes and their phenomic and genomic characterization uncovers novel biology.</title>
        <authorList>
            <person name="Wiegand S."/>
            <person name="Jogler M."/>
            <person name="Boedeker C."/>
            <person name="Pinto D."/>
            <person name="Vollmers J."/>
            <person name="Rivas-Marin E."/>
            <person name="Kohn T."/>
            <person name="Peeters S.H."/>
            <person name="Heuer A."/>
            <person name="Rast P."/>
            <person name="Oberbeckmann S."/>
            <person name="Bunk B."/>
            <person name="Jeske O."/>
            <person name="Meyerdierks A."/>
            <person name="Storesund J.E."/>
            <person name="Kallscheuer N."/>
            <person name="Luecker S."/>
            <person name="Lage O.M."/>
            <person name="Pohl T."/>
            <person name="Merkel B.J."/>
            <person name="Hornburger P."/>
            <person name="Mueller R.-W."/>
            <person name="Bruemmer F."/>
            <person name="Labrenz M."/>
            <person name="Spormann A.M."/>
            <person name="Op den Camp H."/>
            <person name="Overmann J."/>
            <person name="Amann R."/>
            <person name="Jetten M.S.M."/>
            <person name="Mascher T."/>
            <person name="Medema M.H."/>
            <person name="Devos D.P."/>
            <person name="Kaster A.-K."/>
            <person name="Ovreas L."/>
            <person name="Rohde M."/>
            <person name="Galperin M.Y."/>
            <person name="Jogler C."/>
        </authorList>
    </citation>
    <scope>NUCLEOTIDE SEQUENCE [LARGE SCALE GENOMIC DNA]</scope>
    <source>
        <strain evidence="4 5">UC8</strain>
    </source>
</reference>
<keyword evidence="5" id="KW-1185">Reference proteome</keyword>
<dbReference type="RefSeq" id="WP_068135937.1">
    <property type="nucleotide sequence ID" value="NZ_CP042914.1"/>
</dbReference>
<feature type="domain" description="Cytochrome c assembly protein" evidence="3">
    <location>
        <begin position="72"/>
        <end position="265"/>
    </location>
</feature>
<keyword evidence="2" id="KW-1133">Transmembrane helix</keyword>
<sequence length="299" mass="33269">MIEFLSGISVTCFVTSYLIVLVLELTRPWRELPLRRVGMLGFMLVGLVLHLVYLILRAQPSGGEAGLLATWYDWSLLLSWGLAACYLFFLIRRPEATVGYFLLPPVLALVLLAMLVRGFAPFSREEATGIWRNVHAMAMLVGAVAVLLGFLAGVMFLIQSWRLKHKRLGRQRFRLPTLEGLQRLNRKCLYFSTTALGLGLLAGIVMNLNRWGQVGWTERGVIFSGVLLLWLLAATMFEVFYKPARRGRKVSYLTLASFGFLVLAMAAVLTSPHGRQDDSPSQPASLRPAEPSAAVEAQS</sequence>
<feature type="transmembrane region" description="Helical" evidence="2">
    <location>
        <begin position="98"/>
        <end position="116"/>
    </location>
</feature>
<gene>
    <name evidence="4" type="ORF">UC8_59150</name>
</gene>
<dbReference type="InterPro" id="IPR002541">
    <property type="entry name" value="Cyt_c_assembly"/>
</dbReference>